<evidence type="ECO:0000259" key="6">
    <source>
        <dbReference type="Pfam" id="PF00496"/>
    </source>
</evidence>
<keyword evidence="4 5" id="KW-0732">Signal</keyword>
<dbReference type="InterPro" id="IPR039424">
    <property type="entry name" value="SBP_5"/>
</dbReference>
<reference evidence="7 8" key="1">
    <citation type="submission" date="2020-07" db="EMBL/GenBank/DDBJ databases">
        <title>Sequencing the genomes of 1000 actinobacteria strains.</title>
        <authorList>
            <person name="Klenk H.-P."/>
        </authorList>
    </citation>
    <scope>NUCLEOTIDE SEQUENCE [LARGE SCALE GENOMIC DNA]</scope>
    <source>
        <strain evidence="7 8">DSM 26341</strain>
    </source>
</reference>
<dbReference type="AlphaFoldDB" id="A0A7Z0D084"/>
<dbReference type="Gene3D" id="3.40.190.10">
    <property type="entry name" value="Periplasmic binding protein-like II"/>
    <property type="match status" value="1"/>
</dbReference>
<name>A0A7Z0D084_9MICO</name>
<dbReference type="GO" id="GO:0043190">
    <property type="term" value="C:ATP-binding cassette (ABC) transporter complex"/>
    <property type="evidence" value="ECO:0007669"/>
    <property type="project" value="InterPro"/>
</dbReference>
<dbReference type="PANTHER" id="PTHR30290:SF9">
    <property type="entry name" value="OLIGOPEPTIDE-BINDING PROTEIN APPA"/>
    <property type="match status" value="1"/>
</dbReference>
<dbReference type="Gene3D" id="3.90.76.10">
    <property type="entry name" value="Dipeptide-binding Protein, Domain 1"/>
    <property type="match status" value="1"/>
</dbReference>
<organism evidence="7 8">
    <name type="scientific">Spelaeicoccus albus</name>
    <dbReference type="NCBI Taxonomy" id="1280376"/>
    <lineage>
        <taxon>Bacteria</taxon>
        <taxon>Bacillati</taxon>
        <taxon>Actinomycetota</taxon>
        <taxon>Actinomycetes</taxon>
        <taxon>Micrococcales</taxon>
        <taxon>Brevibacteriaceae</taxon>
        <taxon>Spelaeicoccus</taxon>
    </lineage>
</organism>
<feature type="domain" description="Solute-binding protein family 5" evidence="6">
    <location>
        <begin position="104"/>
        <end position="486"/>
    </location>
</feature>
<dbReference type="PROSITE" id="PS01040">
    <property type="entry name" value="SBP_BACTERIAL_5"/>
    <property type="match status" value="1"/>
</dbReference>
<feature type="chain" id="PRO_5038962585" evidence="5">
    <location>
        <begin position="23"/>
        <end position="564"/>
    </location>
</feature>
<dbReference type="PROSITE" id="PS51257">
    <property type="entry name" value="PROKAR_LIPOPROTEIN"/>
    <property type="match status" value="1"/>
</dbReference>
<dbReference type="Gene3D" id="3.10.105.10">
    <property type="entry name" value="Dipeptide-binding Protein, Domain 3"/>
    <property type="match status" value="1"/>
</dbReference>
<comment type="caution">
    <text evidence="7">The sequence shown here is derived from an EMBL/GenBank/DDBJ whole genome shotgun (WGS) entry which is preliminary data.</text>
</comment>
<dbReference type="GO" id="GO:0042597">
    <property type="term" value="C:periplasmic space"/>
    <property type="evidence" value="ECO:0007669"/>
    <property type="project" value="UniProtKB-ARBA"/>
</dbReference>
<evidence type="ECO:0000313" key="8">
    <source>
        <dbReference type="Proteomes" id="UP000539111"/>
    </source>
</evidence>
<keyword evidence="3" id="KW-0813">Transport</keyword>
<accession>A0A7Z0D084</accession>
<evidence type="ECO:0000256" key="2">
    <source>
        <dbReference type="ARBA" id="ARBA00005695"/>
    </source>
</evidence>
<sequence length="564" mass="62326">MRMQSRTSILASVLAVSLVGLAGCGSSEPPKNTAPNAHDVTAKCQKLEKKAQEKTGKGENTFVFAASTDPTSLNPFHTNDSDSFRIAHQIFEGLVWAKPCSPDPAPRLATKWNSSKDGKTYTFQLRKGVKFQDGTDFDSKAVCYNFEHMNNQPPGVARTEAASYEWKHIFKGFGSHSIYRSCETDGSHKVTIQLKSAFAGFLGALTSPAFAMQSPTALKKWDQVKAGEDPTSSEYATKHPTGTGPYKFVSWKKGKQVTLKRFDGYWGQKAKTPRVIITTIQDAQARANALAAGDIDGFDLVAPGDIGSLQKKGFDLIQRPPFNILYLGMNQKVKALSNIKVRKAIAYALNKEKIVKQTMTPGSTVAKEFIPKSVIGYNPDVTQYKYNPKKAKELLKKAGYPNLTLEFNYPTDVSRPYMPSPKDTFNEIRDELKAVGITIKPVADQWTDYLNRTSGTSDHGIHILGWTGEYNSADNFLGTFFGAQHAEWGFNNPQLFKKLAHAKQLPTTDEQETAYKKINEDIMKFLPGIPLGNGAPSLAFDPKVKGYVPSPVEDEVWNQVVVEK</sequence>
<gene>
    <name evidence="7" type="ORF">BJY26_001397</name>
</gene>
<evidence type="ECO:0000256" key="3">
    <source>
        <dbReference type="ARBA" id="ARBA00022448"/>
    </source>
</evidence>
<dbReference type="CDD" id="cd08493">
    <property type="entry name" value="PBP2_DppA_like"/>
    <property type="match status" value="1"/>
</dbReference>
<dbReference type="GO" id="GO:1904680">
    <property type="term" value="F:peptide transmembrane transporter activity"/>
    <property type="evidence" value="ECO:0007669"/>
    <property type="project" value="TreeGrafter"/>
</dbReference>
<dbReference type="InterPro" id="IPR000914">
    <property type="entry name" value="SBP_5_dom"/>
</dbReference>
<dbReference type="PANTHER" id="PTHR30290">
    <property type="entry name" value="PERIPLASMIC BINDING COMPONENT OF ABC TRANSPORTER"/>
    <property type="match status" value="1"/>
</dbReference>
<evidence type="ECO:0000256" key="1">
    <source>
        <dbReference type="ARBA" id="ARBA00004193"/>
    </source>
</evidence>
<dbReference type="EMBL" id="JACBZP010000001">
    <property type="protein sequence ID" value="NYI67091.1"/>
    <property type="molecule type" value="Genomic_DNA"/>
</dbReference>
<evidence type="ECO:0000256" key="4">
    <source>
        <dbReference type="ARBA" id="ARBA00022729"/>
    </source>
</evidence>
<dbReference type="PIRSF" id="PIRSF002741">
    <property type="entry name" value="MppA"/>
    <property type="match status" value="1"/>
</dbReference>
<evidence type="ECO:0000256" key="5">
    <source>
        <dbReference type="SAM" id="SignalP"/>
    </source>
</evidence>
<protein>
    <submittedName>
        <fullName evidence="7">Peptide/nickel transport system substrate-binding protein</fullName>
    </submittedName>
</protein>
<dbReference type="Proteomes" id="UP000539111">
    <property type="component" value="Unassembled WGS sequence"/>
</dbReference>
<feature type="signal peptide" evidence="5">
    <location>
        <begin position="1"/>
        <end position="22"/>
    </location>
</feature>
<proteinExistence type="inferred from homology"/>
<evidence type="ECO:0000313" key="7">
    <source>
        <dbReference type="EMBL" id="NYI67091.1"/>
    </source>
</evidence>
<dbReference type="InterPro" id="IPR023765">
    <property type="entry name" value="SBP_5_CS"/>
</dbReference>
<dbReference type="Pfam" id="PF00496">
    <property type="entry name" value="SBP_bac_5"/>
    <property type="match status" value="1"/>
</dbReference>
<comment type="similarity">
    <text evidence="2">Belongs to the bacterial solute-binding protein 5 family.</text>
</comment>
<dbReference type="SUPFAM" id="SSF53850">
    <property type="entry name" value="Periplasmic binding protein-like II"/>
    <property type="match status" value="1"/>
</dbReference>
<comment type="subcellular location">
    <subcellularLocation>
        <location evidence="1">Cell membrane</location>
        <topology evidence="1">Lipid-anchor</topology>
    </subcellularLocation>
</comment>
<dbReference type="GO" id="GO:0015833">
    <property type="term" value="P:peptide transport"/>
    <property type="evidence" value="ECO:0007669"/>
    <property type="project" value="TreeGrafter"/>
</dbReference>
<keyword evidence="8" id="KW-1185">Reference proteome</keyword>
<dbReference type="InterPro" id="IPR030678">
    <property type="entry name" value="Peptide/Ni-bd"/>
</dbReference>